<dbReference type="Gene3D" id="3.40.50.300">
    <property type="entry name" value="P-loop containing nucleotide triphosphate hydrolases"/>
    <property type="match status" value="1"/>
</dbReference>
<evidence type="ECO:0008006" key="3">
    <source>
        <dbReference type="Google" id="ProtNLM"/>
    </source>
</evidence>
<dbReference type="RefSeq" id="WP_107845965.1">
    <property type="nucleotide sequence ID" value="NZ_QBKS01000001.1"/>
</dbReference>
<proteinExistence type="predicted"/>
<accession>A0A2T6BPK8</accession>
<evidence type="ECO:0000313" key="1">
    <source>
        <dbReference type="EMBL" id="PTX57907.1"/>
    </source>
</evidence>
<protein>
    <recommendedName>
        <fullName evidence="3">LPS sulfotransferase NodH</fullName>
    </recommendedName>
</protein>
<sequence length="476" mass="53315">MSSAFDYFVVFAEMRTGSNFLEASLNAFDDLTCYGEAYNPHFVGHHNKSELFGVDLAQRELSPLTLIERMKENTDGLPGFRFFNDHDPRVMAHVLADPKCAKIVLTRNPLESYVSLKIAALTGQWKLSDMKQRREAKATFEKDEFISHLEAKQDFQLDILKALQISGQTAFYVAYEDLGNVDVINGMARFIGSSHQIDATPKSVKKQNPSELEDKVTNYNEMVQALSSIDHFALARTPNFEPRRGAGVPGFYLAATSPLLFIPVAAAPKASVLKWMAALDGVTPEALQTKLSQKQLRQWKKQKPGHRSFTVLRHPLARAHDTFCRHVVPKRDDKFSDPRRVMRNKYGVGVPGNGDLDGYTKLDHRAAFAAFLTFLKGNLAGQTSIRIDAVWATQSALLEGASSVVLPDLVVREDDIQEELATLAANLYLAEVDIEPEDEPGPFSLAEIYDEELEKLCQQTYRRDYINFGFASWSGT</sequence>
<dbReference type="EMBL" id="QBKS01000001">
    <property type="protein sequence ID" value="PTX57907.1"/>
    <property type="molecule type" value="Genomic_DNA"/>
</dbReference>
<organism evidence="1 2">
    <name type="scientific">Litoreibacter ponti</name>
    <dbReference type="NCBI Taxonomy" id="1510457"/>
    <lineage>
        <taxon>Bacteria</taxon>
        <taxon>Pseudomonadati</taxon>
        <taxon>Pseudomonadota</taxon>
        <taxon>Alphaproteobacteria</taxon>
        <taxon>Rhodobacterales</taxon>
        <taxon>Roseobacteraceae</taxon>
        <taxon>Litoreibacter</taxon>
    </lineage>
</organism>
<dbReference type="AlphaFoldDB" id="A0A2T6BPK8"/>
<name>A0A2T6BPK8_9RHOB</name>
<evidence type="ECO:0000313" key="2">
    <source>
        <dbReference type="Proteomes" id="UP000243978"/>
    </source>
</evidence>
<reference evidence="1 2" key="1">
    <citation type="submission" date="2018-04" db="EMBL/GenBank/DDBJ databases">
        <title>Genomic Encyclopedia of Archaeal and Bacterial Type Strains, Phase II (KMG-II): from individual species to whole genera.</title>
        <authorList>
            <person name="Goeker M."/>
        </authorList>
    </citation>
    <scope>NUCLEOTIDE SEQUENCE [LARGE SCALE GENOMIC DNA]</scope>
    <source>
        <strain evidence="1 2">DSM 100977</strain>
    </source>
</reference>
<keyword evidence="2" id="KW-1185">Reference proteome</keyword>
<dbReference type="InterPro" id="IPR027417">
    <property type="entry name" value="P-loop_NTPase"/>
</dbReference>
<dbReference type="Proteomes" id="UP000243978">
    <property type="component" value="Unassembled WGS sequence"/>
</dbReference>
<dbReference type="SUPFAM" id="SSF52540">
    <property type="entry name" value="P-loop containing nucleoside triphosphate hydrolases"/>
    <property type="match status" value="1"/>
</dbReference>
<dbReference type="OrthoDB" id="7802556at2"/>
<comment type="caution">
    <text evidence="1">The sequence shown here is derived from an EMBL/GenBank/DDBJ whole genome shotgun (WGS) entry which is preliminary data.</text>
</comment>
<gene>
    <name evidence="1" type="ORF">C8N43_2581</name>
</gene>